<comment type="caution">
    <text evidence="24">The sequence shown here is derived from an EMBL/GenBank/DDBJ whole genome shotgun (WGS) entry which is preliminary data.</text>
</comment>
<evidence type="ECO:0000256" key="19">
    <source>
        <dbReference type="ARBA" id="ARBA00047899"/>
    </source>
</evidence>
<comment type="similarity">
    <text evidence="2">Belongs to the protein kinase superfamily. Ser/Thr protein kinase family.</text>
</comment>
<keyword evidence="13" id="KW-0418">Kinase</keyword>
<dbReference type="PROSITE" id="PS51450">
    <property type="entry name" value="LRR"/>
    <property type="match status" value="1"/>
</dbReference>
<evidence type="ECO:0000256" key="8">
    <source>
        <dbReference type="ARBA" id="ARBA00022679"/>
    </source>
</evidence>
<dbReference type="SUPFAM" id="SSF52058">
    <property type="entry name" value="L domain-like"/>
    <property type="match status" value="2"/>
</dbReference>
<dbReference type="PANTHER" id="PTHR48053">
    <property type="entry name" value="LEUCINE RICH REPEAT FAMILY PROTEIN, EXPRESSED"/>
    <property type="match status" value="1"/>
</dbReference>
<evidence type="ECO:0000313" key="25">
    <source>
        <dbReference type="Proteomes" id="UP000807115"/>
    </source>
</evidence>
<feature type="chain" id="PRO_5038123868" description="non-specific serine/threonine protein kinase" evidence="22">
    <location>
        <begin position="20"/>
        <end position="856"/>
    </location>
</feature>
<dbReference type="SMART" id="SM00220">
    <property type="entry name" value="S_TKc"/>
    <property type="match status" value="1"/>
</dbReference>
<dbReference type="InterPro" id="IPR003591">
    <property type="entry name" value="Leu-rich_rpt_typical-subtyp"/>
</dbReference>
<dbReference type="InterPro" id="IPR000719">
    <property type="entry name" value="Prot_kinase_dom"/>
</dbReference>
<dbReference type="Gene3D" id="1.10.510.10">
    <property type="entry name" value="Transferase(Phosphotransferase) domain 1"/>
    <property type="match status" value="1"/>
</dbReference>
<keyword evidence="7" id="KW-0433">Leucine-rich repeat</keyword>
<dbReference type="InterPro" id="IPR051716">
    <property type="entry name" value="Plant_RL_S/T_kinase"/>
</dbReference>
<feature type="signal peptide" evidence="22">
    <location>
        <begin position="1"/>
        <end position="19"/>
    </location>
</feature>
<keyword evidence="12 21" id="KW-0547">Nucleotide-binding</keyword>
<evidence type="ECO:0000259" key="23">
    <source>
        <dbReference type="PROSITE" id="PS50011"/>
    </source>
</evidence>
<dbReference type="FunFam" id="1.10.510.10:FF:000358">
    <property type="entry name" value="Putative leucine-rich repeat receptor-like serine/threonine-protein kinase"/>
    <property type="match status" value="1"/>
</dbReference>
<keyword evidence="11" id="KW-0677">Repeat</keyword>
<dbReference type="Pfam" id="PF08263">
    <property type="entry name" value="LRRNT_2"/>
    <property type="match status" value="1"/>
</dbReference>
<evidence type="ECO:0000256" key="14">
    <source>
        <dbReference type="ARBA" id="ARBA00022840"/>
    </source>
</evidence>
<dbReference type="PROSITE" id="PS50011">
    <property type="entry name" value="PROTEIN_KINASE_DOM"/>
    <property type="match status" value="1"/>
</dbReference>
<evidence type="ECO:0000256" key="20">
    <source>
        <dbReference type="ARBA" id="ARBA00048679"/>
    </source>
</evidence>
<evidence type="ECO:0000256" key="9">
    <source>
        <dbReference type="ARBA" id="ARBA00022692"/>
    </source>
</evidence>
<keyword evidence="17" id="KW-0675">Receptor</keyword>
<evidence type="ECO:0000256" key="21">
    <source>
        <dbReference type="PROSITE-ProRule" id="PRU10141"/>
    </source>
</evidence>
<dbReference type="SUPFAM" id="SSF56112">
    <property type="entry name" value="Protein kinase-like (PK-like)"/>
    <property type="match status" value="1"/>
</dbReference>
<dbReference type="PANTHER" id="PTHR48053:SF6">
    <property type="entry name" value="PROTEIN KINASE DOMAIN-CONTAINING PROTEIN"/>
    <property type="match status" value="1"/>
</dbReference>
<name>A0A921R5Z5_SORBI</name>
<dbReference type="EC" id="2.7.11.1" evidence="3"/>
<evidence type="ECO:0000256" key="13">
    <source>
        <dbReference type="ARBA" id="ARBA00022777"/>
    </source>
</evidence>
<keyword evidence="9" id="KW-0812">Transmembrane</keyword>
<comment type="subcellular location">
    <subcellularLocation>
        <location evidence="1">Cell membrane</location>
        <topology evidence="1">Single-pass membrane protein</topology>
    </subcellularLocation>
</comment>
<keyword evidence="16" id="KW-0472">Membrane</keyword>
<evidence type="ECO:0000256" key="15">
    <source>
        <dbReference type="ARBA" id="ARBA00022989"/>
    </source>
</evidence>
<dbReference type="GO" id="GO:0005886">
    <property type="term" value="C:plasma membrane"/>
    <property type="evidence" value="ECO:0007669"/>
    <property type="project" value="UniProtKB-SubCell"/>
</dbReference>
<evidence type="ECO:0000256" key="22">
    <source>
        <dbReference type="SAM" id="SignalP"/>
    </source>
</evidence>
<evidence type="ECO:0000256" key="3">
    <source>
        <dbReference type="ARBA" id="ARBA00012513"/>
    </source>
</evidence>
<reference evidence="24" key="1">
    <citation type="journal article" date="2019" name="BMC Genomics">
        <title>A new reference genome for Sorghum bicolor reveals high levels of sequence similarity between sweet and grain genotypes: implications for the genetics of sugar metabolism.</title>
        <authorList>
            <person name="Cooper E.A."/>
            <person name="Brenton Z.W."/>
            <person name="Flinn B.S."/>
            <person name="Jenkins J."/>
            <person name="Shu S."/>
            <person name="Flowers D."/>
            <person name="Luo F."/>
            <person name="Wang Y."/>
            <person name="Xia P."/>
            <person name="Barry K."/>
            <person name="Daum C."/>
            <person name="Lipzen A."/>
            <person name="Yoshinaga Y."/>
            <person name="Schmutz J."/>
            <person name="Saski C."/>
            <person name="Vermerris W."/>
            <person name="Kresovich S."/>
        </authorList>
    </citation>
    <scope>NUCLEOTIDE SEQUENCE</scope>
</reference>
<dbReference type="InterPro" id="IPR008271">
    <property type="entry name" value="Ser/Thr_kinase_AS"/>
</dbReference>
<evidence type="ECO:0000313" key="24">
    <source>
        <dbReference type="EMBL" id="KAG0533884.1"/>
    </source>
</evidence>
<organism evidence="24 25">
    <name type="scientific">Sorghum bicolor</name>
    <name type="common">Sorghum</name>
    <name type="synonym">Sorghum vulgare</name>
    <dbReference type="NCBI Taxonomy" id="4558"/>
    <lineage>
        <taxon>Eukaryota</taxon>
        <taxon>Viridiplantae</taxon>
        <taxon>Streptophyta</taxon>
        <taxon>Embryophyta</taxon>
        <taxon>Tracheophyta</taxon>
        <taxon>Spermatophyta</taxon>
        <taxon>Magnoliopsida</taxon>
        <taxon>Liliopsida</taxon>
        <taxon>Poales</taxon>
        <taxon>Poaceae</taxon>
        <taxon>PACMAD clade</taxon>
        <taxon>Panicoideae</taxon>
        <taxon>Andropogonodae</taxon>
        <taxon>Andropogoneae</taxon>
        <taxon>Sorghinae</taxon>
        <taxon>Sorghum</taxon>
    </lineage>
</organism>
<dbReference type="InterPro" id="IPR001611">
    <property type="entry name" value="Leu-rich_rpt"/>
</dbReference>
<proteinExistence type="inferred from homology"/>
<dbReference type="FunFam" id="3.80.10.10:FF:000383">
    <property type="entry name" value="Leucine-rich repeat receptor protein kinase EMS1"/>
    <property type="match status" value="2"/>
</dbReference>
<sequence length="856" mass="95304">MLMLLALLVISHGVGNISCSTVPENSTDMLALLDFKAVITNDPSGSLSWWNTSIHYCKWRGVTCNTKNHGRVTALRLYNQGLSGSISPSVGNLTFLHTLDLSTNQFSGHIPHLNNLQKMQILNLSYNSLDGVIPDTLTNCSNLKQLHLYHNLLNGAIPREIGLLENLVFLALNNNNLIGTIPPTLGNMTHIEELFLEENQLEGIIPDEFGQFSNILWLGLGTNRLSGNIPVSLFNLSLLQALDLATNQLIGSLPSNMGDRLFNLQILYLGQNLLEGRVPDSLGNSSMLQKLVLQSNKFTGQIPHSFGKLSNLSKLDLGLNMLEAKDSESWEFLHALQNCSALRVLALSNNQLQGSSVLNLRWKQAVMYNPNKYRKSFWVDSIINRCKQSHCHCTRNLTQLVELFLDNNGFEEGSIPLEISNLKQFINLELASNKLTGEIRDDLALCRNLVTINMGNIPESVGNLENLNKLNLAHNNLSGTIPTALGNNLQGKIPMDGISEMLRNMGLCGGAFDLHMPSCPSFSESIESKCTWFNIFIPIVGFMSLIMFIYKFPRISYTDVAETTRKFSELNLIGRGSYGSVFDLGIQCADRSFLSECETLRAIKHRNIVPILTACSTIDNKGNDFRALVYEFMPNGNLDTWLHHRCAAQRISIAVGIADAMAYLHNDCGRPIIHCDLKPTNILLDDDMNAHLGDFGISRLLRDFPSTTLGHSGSNGSVIVKGTIGYIPPEYAQSDHASSCGDVYSFGIVLLEMLVGKRPTDSMFEGEMNIVSFVEKNFPKQMSHIIDAHLQEECMSKRFLLASMERANEVHQCLMSLVGIALSCTRLLPSQRMNMRQRYSLTYEPKEHIHRLIKSK</sequence>
<protein>
    <recommendedName>
        <fullName evidence="3">non-specific serine/threonine protein kinase</fullName>
        <ecNumber evidence="3">2.7.11.1</ecNumber>
    </recommendedName>
</protein>
<dbReference type="EMBL" id="CM027683">
    <property type="protein sequence ID" value="KAG0533884.1"/>
    <property type="molecule type" value="Genomic_DNA"/>
</dbReference>
<evidence type="ECO:0000256" key="5">
    <source>
        <dbReference type="ARBA" id="ARBA00022527"/>
    </source>
</evidence>
<dbReference type="Pfam" id="PF00069">
    <property type="entry name" value="Pkinase"/>
    <property type="match status" value="1"/>
</dbReference>
<keyword evidence="14 21" id="KW-0067">ATP-binding</keyword>
<accession>A0A921R5Z5</accession>
<evidence type="ECO:0000256" key="10">
    <source>
        <dbReference type="ARBA" id="ARBA00022729"/>
    </source>
</evidence>
<feature type="binding site" evidence="21">
    <location>
        <position position="604"/>
    </location>
    <ligand>
        <name>ATP</name>
        <dbReference type="ChEBI" id="CHEBI:30616"/>
    </ligand>
</feature>
<dbReference type="SMART" id="SM00369">
    <property type="entry name" value="LRR_TYP"/>
    <property type="match status" value="8"/>
</dbReference>
<dbReference type="Pfam" id="PF00560">
    <property type="entry name" value="LRR_1"/>
    <property type="match status" value="3"/>
</dbReference>
<keyword evidence="4" id="KW-1003">Cell membrane</keyword>
<dbReference type="FunFam" id="3.80.10.10:FF:000565">
    <property type="entry name" value="Leucine-rich repeat receptor-like kinase protein FLORAL ORGAN NUMBER1"/>
    <property type="match status" value="1"/>
</dbReference>
<dbReference type="InterPro" id="IPR011009">
    <property type="entry name" value="Kinase-like_dom_sf"/>
</dbReference>
<evidence type="ECO:0000256" key="11">
    <source>
        <dbReference type="ARBA" id="ARBA00022737"/>
    </source>
</evidence>
<dbReference type="Gene3D" id="3.80.10.10">
    <property type="entry name" value="Ribonuclease Inhibitor"/>
    <property type="match status" value="4"/>
</dbReference>
<keyword evidence="15" id="KW-1133">Transmembrane helix</keyword>
<comment type="catalytic activity">
    <reaction evidence="19">
        <text>L-threonyl-[protein] + ATP = O-phospho-L-threonyl-[protein] + ADP + H(+)</text>
        <dbReference type="Rhea" id="RHEA:46608"/>
        <dbReference type="Rhea" id="RHEA-COMP:11060"/>
        <dbReference type="Rhea" id="RHEA-COMP:11605"/>
        <dbReference type="ChEBI" id="CHEBI:15378"/>
        <dbReference type="ChEBI" id="CHEBI:30013"/>
        <dbReference type="ChEBI" id="CHEBI:30616"/>
        <dbReference type="ChEBI" id="CHEBI:61977"/>
        <dbReference type="ChEBI" id="CHEBI:456216"/>
        <dbReference type="EC" id="2.7.11.1"/>
    </reaction>
</comment>
<dbReference type="Gene3D" id="3.30.200.20">
    <property type="entry name" value="Phosphorylase Kinase, domain 1"/>
    <property type="match status" value="1"/>
</dbReference>
<keyword evidence="6" id="KW-0597">Phosphoprotein</keyword>
<evidence type="ECO:0000256" key="18">
    <source>
        <dbReference type="ARBA" id="ARBA00023180"/>
    </source>
</evidence>
<dbReference type="InterPro" id="IPR013210">
    <property type="entry name" value="LRR_N_plant-typ"/>
</dbReference>
<dbReference type="PROSITE" id="PS00108">
    <property type="entry name" value="PROTEIN_KINASE_ST"/>
    <property type="match status" value="1"/>
</dbReference>
<evidence type="ECO:0000256" key="17">
    <source>
        <dbReference type="ARBA" id="ARBA00023170"/>
    </source>
</evidence>
<keyword evidence="5" id="KW-0723">Serine/threonine-protein kinase</keyword>
<evidence type="ECO:0000256" key="1">
    <source>
        <dbReference type="ARBA" id="ARBA00004162"/>
    </source>
</evidence>
<keyword evidence="18" id="KW-0325">Glycoprotein</keyword>
<feature type="domain" description="Protein kinase" evidence="23">
    <location>
        <begin position="567"/>
        <end position="853"/>
    </location>
</feature>
<dbReference type="AlphaFoldDB" id="A0A921R5Z5"/>
<evidence type="ECO:0000256" key="2">
    <source>
        <dbReference type="ARBA" id="ARBA00008684"/>
    </source>
</evidence>
<dbReference type="PROSITE" id="PS00107">
    <property type="entry name" value="PROTEIN_KINASE_ATP"/>
    <property type="match status" value="1"/>
</dbReference>
<dbReference type="InterPro" id="IPR032675">
    <property type="entry name" value="LRR_dom_sf"/>
</dbReference>
<keyword evidence="10 22" id="KW-0732">Signal</keyword>
<evidence type="ECO:0000256" key="16">
    <source>
        <dbReference type="ARBA" id="ARBA00023136"/>
    </source>
</evidence>
<evidence type="ECO:0000256" key="4">
    <source>
        <dbReference type="ARBA" id="ARBA00022475"/>
    </source>
</evidence>
<dbReference type="GO" id="GO:0004674">
    <property type="term" value="F:protein serine/threonine kinase activity"/>
    <property type="evidence" value="ECO:0007669"/>
    <property type="project" value="UniProtKB-KW"/>
</dbReference>
<keyword evidence="8" id="KW-0808">Transferase</keyword>
<dbReference type="Pfam" id="PF13855">
    <property type="entry name" value="LRR_8"/>
    <property type="match status" value="1"/>
</dbReference>
<dbReference type="InterPro" id="IPR017441">
    <property type="entry name" value="Protein_kinase_ATP_BS"/>
</dbReference>
<comment type="catalytic activity">
    <reaction evidence="20">
        <text>L-seryl-[protein] + ATP = O-phospho-L-seryl-[protein] + ADP + H(+)</text>
        <dbReference type="Rhea" id="RHEA:17989"/>
        <dbReference type="Rhea" id="RHEA-COMP:9863"/>
        <dbReference type="Rhea" id="RHEA-COMP:11604"/>
        <dbReference type="ChEBI" id="CHEBI:15378"/>
        <dbReference type="ChEBI" id="CHEBI:29999"/>
        <dbReference type="ChEBI" id="CHEBI:30616"/>
        <dbReference type="ChEBI" id="CHEBI:83421"/>
        <dbReference type="ChEBI" id="CHEBI:456216"/>
        <dbReference type="EC" id="2.7.11.1"/>
    </reaction>
</comment>
<evidence type="ECO:0000256" key="6">
    <source>
        <dbReference type="ARBA" id="ARBA00022553"/>
    </source>
</evidence>
<evidence type="ECO:0000256" key="7">
    <source>
        <dbReference type="ARBA" id="ARBA00022614"/>
    </source>
</evidence>
<dbReference type="GO" id="GO:0005524">
    <property type="term" value="F:ATP binding"/>
    <property type="evidence" value="ECO:0007669"/>
    <property type="project" value="UniProtKB-UniRule"/>
</dbReference>
<gene>
    <name evidence="24" type="ORF">BDA96_04G231300</name>
</gene>
<evidence type="ECO:0000256" key="12">
    <source>
        <dbReference type="ARBA" id="ARBA00022741"/>
    </source>
</evidence>
<dbReference type="Proteomes" id="UP000807115">
    <property type="component" value="Chromosome 4"/>
</dbReference>
<reference evidence="24" key="2">
    <citation type="submission" date="2020-10" db="EMBL/GenBank/DDBJ databases">
        <authorList>
            <person name="Cooper E.A."/>
            <person name="Brenton Z.W."/>
            <person name="Flinn B.S."/>
            <person name="Jenkins J."/>
            <person name="Shu S."/>
            <person name="Flowers D."/>
            <person name="Luo F."/>
            <person name="Wang Y."/>
            <person name="Xia P."/>
            <person name="Barry K."/>
            <person name="Daum C."/>
            <person name="Lipzen A."/>
            <person name="Yoshinaga Y."/>
            <person name="Schmutz J."/>
            <person name="Saski C."/>
            <person name="Vermerris W."/>
            <person name="Kresovich S."/>
        </authorList>
    </citation>
    <scope>NUCLEOTIDE SEQUENCE</scope>
</reference>